<evidence type="ECO:0000313" key="8">
    <source>
        <dbReference type="Proteomes" id="UP000018144"/>
    </source>
</evidence>
<dbReference type="STRING" id="1076935.U4LP12"/>
<keyword evidence="2" id="KW-0333">Golgi apparatus</keyword>
<evidence type="ECO:0000256" key="5">
    <source>
        <dbReference type="SAM" id="MobiDB-lite"/>
    </source>
</evidence>
<keyword evidence="8" id="KW-1185">Reference proteome</keyword>
<evidence type="ECO:0000313" key="7">
    <source>
        <dbReference type="EMBL" id="CCX31075.1"/>
    </source>
</evidence>
<accession>U4LP12</accession>
<sequence>MESPTTPTTPKSKKSQKNKNKKQKAREAEAAEKEVAEDMEDLHGDEPESTEGTEKDELQATNATNGAETTEHDDKRQEELQQLRKDLETEREARRQTEEKLTTMTADTEDDKAKLSESVSATKKLEDEMKALKEQLASATTASKSEESSQEASQKELLKLRAELEELKEQREKENKEAEERIEEIRKQKEQADGQYQTLLGRVATIRQTLGERMKADAEELAQAKQTVEELEDQNRGLNDLIDELRSEIEQLKDDASTNSKETTSLRSRLNIATQNWSKEREDLVSSEKQYRELYEASRQETQDWEVVAIEERAVRESLSDRIVELEEQLAVQKEVYEKVSGDYEKQSSSMEGLQRALQEIQEGMDSLSQRTSAMLIRHLARKKELREVVENTQSQISQLTAKCEELTTTANNATSQLAAAQADLSRALPFEKEVKEKNLLIGKLRHEAVTLNDHLRKALRMLKRDNADDKIDKQLVTNVFLQFVSLQRGDAKKYEVLQLIASVLDWSDEQKEKAGLIRPGTTEAQAQRSASGFFSATLKTPPLTPFHRSPSSPALGDQYNSPTSDEKDIWRSVLDSEK</sequence>
<evidence type="ECO:0000256" key="3">
    <source>
        <dbReference type="ARBA" id="ARBA00023054"/>
    </source>
</evidence>
<name>U4LP12_PYROM</name>
<evidence type="ECO:0000259" key="6">
    <source>
        <dbReference type="PROSITE" id="PS50913"/>
    </source>
</evidence>
<dbReference type="GO" id="GO:0007030">
    <property type="term" value="P:Golgi organization"/>
    <property type="evidence" value="ECO:0007669"/>
    <property type="project" value="TreeGrafter"/>
</dbReference>
<evidence type="ECO:0000256" key="2">
    <source>
        <dbReference type="ARBA" id="ARBA00023034"/>
    </source>
</evidence>
<dbReference type="InterPro" id="IPR000237">
    <property type="entry name" value="GRIP_dom"/>
</dbReference>
<dbReference type="OMA" id="QAMHNWE"/>
<dbReference type="AlphaFoldDB" id="U4LP12"/>
<protein>
    <submittedName>
        <fullName evidence="7">Similar to GRIP domain-containing protein C119.12 acc. no. O42903</fullName>
    </submittedName>
</protein>
<dbReference type="Pfam" id="PF10375">
    <property type="entry name" value="GRAB"/>
    <property type="match status" value="1"/>
</dbReference>
<dbReference type="GO" id="GO:0005794">
    <property type="term" value="C:Golgi apparatus"/>
    <property type="evidence" value="ECO:0007669"/>
    <property type="project" value="UniProtKB-SubCell"/>
</dbReference>
<feature type="region of interest" description="Disordered" evidence="5">
    <location>
        <begin position="537"/>
        <end position="579"/>
    </location>
</feature>
<dbReference type="InterPro" id="IPR019459">
    <property type="entry name" value="GRAB"/>
</dbReference>
<feature type="coiled-coil region" evidence="4">
    <location>
        <begin position="309"/>
        <end position="424"/>
    </location>
</feature>
<feature type="compositionally biased region" description="Basic and acidic residues" evidence="5">
    <location>
        <begin position="565"/>
        <end position="579"/>
    </location>
</feature>
<dbReference type="OrthoDB" id="425925at2759"/>
<evidence type="ECO:0000256" key="1">
    <source>
        <dbReference type="ARBA" id="ARBA00004555"/>
    </source>
</evidence>
<feature type="region of interest" description="Disordered" evidence="5">
    <location>
        <begin position="1"/>
        <end position="121"/>
    </location>
</feature>
<feature type="domain" description="GRIP" evidence="6">
    <location>
        <begin position="467"/>
        <end position="518"/>
    </location>
</feature>
<dbReference type="PANTHER" id="PTHR18921:SF2">
    <property type="entry name" value="THYROID RECEPTOR-INTERACTING PROTEIN 11"/>
    <property type="match status" value="1"/>
</dbReference>
<dbReference type="GO" id="GO:0006888">
    <property type="term" value="P:endoplasmic reticulum to Golgi vesicle-mediated transport"/>
    <property type="evidence" value="ECO:0007669"/>
    <property type="project" value="TreeGrafter"/>
</dbReference>
<feature type="compositionally biased region" description="Basic and acidic residues" evidence="5">
    <location>
        <begin position="25"/>
        <end position="58"/>
    </location>
</feature>
<keyword evidence="3 4" id="KW-0175">Coiled coil</keyword>
<evidence type="ECO:0000256" key="4">
    <source>
        <dbReference type="SAM" id="Coils"/>
    </source>
</evidence>
<organism evidence="7 8">
    <name type="scientific">Pyronema omphalodes (strain CBS 100304)</name>
    <name type="common">Pyronema confluens</name>
    <dbReference type="NCBI Taxonomy" id="1076935"/>
    <lineage>
        <taxon>Eukaryota</taxon>
        <taxon>Fungi</taxon>
        <taxon>Dikarya</taxon>
        <taxon>Ascomycota</taxon>
        <taxon>Pezizomycotina</taxon>
        <taxon>Pezizomycetes</taxon>
        <taxon>Pezizales</taxon>
        <taxon>Pyronemataceae</taxon>
        <taxon>Pyronema</taxon>
    </lineage>
</organism>
<dbReference type="PANTHER" id="PTHR18921">
    <property type="entry name" value="MYOSIN HEAVY CHAIN - RELATED"/>
    <property type="match status" value="1"/>
</dbReference>
<feature type="region of interest" description="Disordered" evidence="5">
    <location>
        <begin position="135"/>
        <end position="156"/>
    </location>
</feature>
<dbReference type="PROSITE" id="PS50913">
    <property type="entry name" value="GRIP"/>
    <property type="match status" value="1"/>
</dbReference>
<dbReference type="EMBL" id="HF935531">
    <property type="protein sequence ID" value="CCX31075.1"/>
    <property type="molecule type" value="Genomic_DNA"/>
</dbReference>
<comment type="subcellular location">
    <subcellularLocation>
        <location evidence="1">Golgi apparatus</location>
    </subcellularLocation>
</comment>
<dbReference type="Proteomes" id="UP000018144">
    <property type="component" value="Unassembled WGS sequence"/>
</dbReference>
<dbReference type="Gene3D" id="1.10.287.1490">
    <property type="match status" value="1"/>
</dbReference>
<reference evidence="7 8" key="1">
    <citation type="journal article" date="2013" name="PLoS Genet.">
        <title>The genome and development-dependent transcriptomes of Pyronema confluens: a window into fungal evolution.</title>
        <authorList>
            <person name="Traeger S."/>
            <person name="Altegoer F."/>
            <person name="Freitag M."/>
            <person name="Gabaldon T."/>
            <person name="Kempken F."/>
            <person name="Kumar A."/>
            <person name="Marcet-Houben M."/>
            <person name="Poggeler S."/>
            <person name="Stajich J.E."/>
            <person name="Nowrousian M."/>
        </authorList>
    </citation>
    <scope>NUCLEOTIDE SEQUENCE [LARGE SCALE GENOMIC DNA]</scope>
    <source>
        <strain evidence="8">CBS 100304</strain>
        <tissue evidence="7">Vegetative mycelium</tissue>
    </source>
</reference>
<dbReference type="GO" id="GO:0031267">
    <property type="term" value="F:small GTPase binding"/>
    <property type="evidence" value="ECO:0007669"/>
    <property type="project" value="TreeGrafter"/>
</dbReference>
<feature type="compositionally biased region" description="Polar residues" evidence="5">
    <location>
        <begin position="1"/>
        <end position="10"/>
    </location>
</feature>
<dbReference type="eggNOG" id="ENOG502RYXN">
    <property type="taxonomic scope" value="Eukaryota"/>
</dbReference>
<proteinExistence type="predicted"/>
<feature type="compositionally biased region" description="Basic residues" evidence="5">
    <location>
        <begin position="11"/>
        <end position="24"/>
    </location>
</feature>
<gene>
    <name evidence="7" type="ORF">PCON_09903</name>
</gene>
<feature type="compositionally biased region" description="Basic and acidic residues" evidence="5">
    <location>
        <begin position="69"/>
        <end position="101"/>
    </location>
</feature>